<keyword evidence="2" id="KW-1185">Reference proteome</keyword>
<dbReference type="GO" id="GO:0005737">
    <property type="term" value="C:cytoplasm"/>
    <property type="evidence" value="ECO:0007669"/>
    <property type="project" value="TreeGrafter"/>
</dbReference>
<dbReference type="PANTHER" id="PTHR15191:SF7">
    <property type="entry name" value="PTTG1-INTERACTING PROTEIN B"/>
    <property type="match status" value="1"/>
</dbReference>
<feature type="transmembrane region" description="Helical" evidence="1">
    <location>
        <begin position="7"/>
        <end position="25"/>
    </location>
</feature>
<dbReference type="RefSeq" id="XP_012672747.2">
    <property type="nucleotide sequence ID" value="XM_012817293.3"/>
</dbReference>
<evidence type="ECO:0000256" key="1">
    <source>
        <dbReference type="SAM" id="Phobius"/>
    </source>
</evidence>
<keyword evidence="1" id="KW-1133">Transmembrane helix</keyword>
<feature type="transmembrane region" description="Helical" evidence="1">
    <location>
        <begin position="89"/>
        <end position="110"/>
    </location>
</feature>
<organism evidence="2 3">
    <name type="scientific">Clupea harengus</name>
    <name type="common">Atlantic herring</name>
    <dbReference type="NCBI Taxonomy" id="7950"/>
    <lineage>
        <taxon>Eukaryota</taxon>
        <taxon>Metazoa</taxon>
        <taxon>Chordata</taxon>
        <taxon>Craniata</taxon>
        <taxon>Vertebrata</taxon>
        <taxon>Euteleostomi</taxon>
        <taxon>Actinopterygii</taxon>
        <taxon>Neopterygii</taxon>
        <taxon>Teleostei</taxon>
        <taxon>Clupei</taxon>
        <taxon>Clupeiformes</taxon>
        <taxon>Clupeoidei</taxon>
        <taxon>Clupeidae</taxon>
        <taxon>Clupea</taxon>
    </lineage>
</organism>
<gene>
    <name evidence="3" type="primary">pttg1ipb</name>
</gene>
<dbReference type="GO" id="GO:0005634">
    <property type="term" value="C:nucleus"/>
    <property type="evidence" value="ECO:0007669"/>
    <property type="project" value="TreeGrafter"/>
</dbReference>
<dbReference type="GO" id="GO:0006606">
    <property type="term" value="P:protein import into nucleus"/>
    <property type="evidence" value="ECO:0007669"/>
    <property type="project" value="TreeGrafter"/>
</dbReference>
<name>A0A6P3VI26_CLUHA</name>
<keyword evidence="1" id="KW-0472">Membrane</keyword>
<accession>A0A6P3VI26</accession>
<reference evidence="3" key="1">
    <citation type="submission" date="2025-08" db="UniProtKB">
        <authorList>
            <consortium name="RefSeq"/>
        </authorList>
    </citation>
    <scope>IDENTIFICATION</scope>
</reference>
<dbReference type="CTD" id="449768"/>
<sequence>MVDYRRYVVFIFLFVVNVTVMFAQSTDSVATCASKTNTSCEECLKNVTCLWCESSGGCVEYPVRKILPPHSLCPLPQARWGVCWVNFQALIITMSVVGGVILISLCVCFYRCCCSCGNSKRDGRLEERMDHQADMRKMKHEERKAEMRNRHDDIRKKYGLMKDDAYTKFENN</sequence>
<dbReference type="Proteomes" id="UP000515152">
    <property type="component" value="Chromosome 2"/>
</dbReference>
<proteinExistence type="predicted"/>
<keyword evidence="1" id="KW-0812">Transmembrane</keyword>
<dbReference type="PANTHER" id="PTHR15191">
    <property type="entry name" value="PROTEIN CBG20567"/>
    <property type="match status" value="1"/>
</dbReference>
<evidence type="ECO:0000313" key="2">
    <source>
        <dbReference type="Proteomes" id="UP000515152"/>
    </source>
</evidence>
<dbReference type="OrthoDB" id="5829916at2759"/>
<dbReference type="GeneID" id="105891140"/>
<dbReference type="AlphaFoldDB" id="A0A6P3VI26"/>
<evidence type="ECO:0000313" key="3">
    <source>
        <dbReference type="RefSeq" id="XP_012672747.2"/>
    </source>
</evidence>
<dbReference type="KEGG" id="char:105891140"/>
<dbReference type="InterPro" id="IPR052304">
    <property type="entry name" value="PTTG1IP"/>
</dbReference>
<protein>
    <submittedName>
        <fullName evidence="3">PTTG1 interacting protein b</fullName>
    </submittedName>
</protein>